<accession>A0AAV4PRF9</accession>
<organism evidence="1 2">
    <name type="scientific">Caerostris extrusa</name>
    <name type="common">Bark spider</name>
    <name type="synonym">Caerostris bankana</name>
    <dbReference type="NCBI Taxonomy" id="172846"/>
    <lineage>
        <taxon>Eukaryota</taxon>
        <taxon>Metazoa</taxon>
        <taxon>Ecdysozoa</taxon>
        <taxon>Arthropoda</taxon>
        <taxon>Chelicerata</taxon>
        <taxon>Arachnida</taxon>
        <taxon>Araneae</taxon>
        <taxon>Araneomorphae</taxon>
        <taxon>Entelegynae</taxon>
        <taxon>Araneoidea</taxon>
        <taxon>Araneidae</taxon>
        <taxon>Caerostris</taxon>
    </lineage>
</organism>
<reference evidence="1 2" key="1">
    <citation type="submission" date="2021-06" db="EMBL/GenBank/DDBJ databases">
        <title>Caerostris extrusa draft genome.</title>
        <authorList>
            <person name="Kono N."/>
            <person name="Arakawa K."/>
        </authorList>
    </citation>
    <scope>NUCLEOTIDE SEQUENCE [LARGE SCALE GENOMIC DNA]</scope>
</reference>
<dbReference type="AlphaFoldDB" id="A0AAV4PRF9"/>
<comment type="caution">
    <text evidence="1">The sequence shown here is derived from an EMBL/GenBank/DDBJ whole genome shotgun (WGS) entry which is preliminary data.</text>
</comment>
<sequence length="137" mass="14827">MHLNTARPMPVQLMIPAFHSGATSQPASSATPESTLGLCWGSYFRLSSGHEGSLKVPFLYGVHGNRLIRTRKRCPIFPPSFSWGHFLDTAAGFYLGKIKFPLLCWGAQLDAFKHDSATVGAAIDPGLPLGSHFIACL</sequence>
<proteinExistence type="predicted"/>
<keyword evidence="2" id="KW-1185">Reference proteome</keyword>
<dbReference type="EMBL" id="BPLR01004818">
    <property type="protein sequence ID" value="GIX97767.1"/>
    <property type="molecule type" value="Genomic_DNA"/>
</dbReference>
<dbReference type="Proteomes" id="UP001054945">
    <property type="component" value="Unassembled WGS sequence"/>
</dbReference>
<evidence type="ECO:0000313" key="2">
    <source>
        <dbReference type="Proteomes" id="UP001054945"/>
    </source>
</evidence>
<evidence type="ECO:0000313" key="1">
    <source>
        <dbReference type="EMBL" id="GIX97767.1"/>
    </source>
</evidence>
<protein>
    <submittedName>
        <fullName evidence="1">Uncharacterized protein</fullName>
    </submittedName>
</protein>
<name>A0AAV4PRF9_CAEEX</name>
<gene>
    <name evidence="1" type="ORF">CEXT_225471</name>
</gene>